<name>A0A4C1VV61_EUMVA</name>
<protein>
    <submittedName>
        <fullName evidence="2">Uncharacterized protein</fullName>
    </submittedName>
</protein>
<dbReference type="EMBL" id="BGZK01000421">
    <property type="protein sequence ID" value="GBP42643.1"/>
    <property type="molecule type" value="Genomic_DNA"/>
</dbReference>
<evidence type="ECO:0000256" key="1">
    <source>
        <dbReference type="SAM" id="MobiDB-lite"/>
    </source>
</evidence>
<comment type="caution">
    <text evidence="2">The sequence shown here is derived from an EMBL/GenBank/DDBJ whole genome shotgun (WGS) entry which is preliminary data.</text>
</comment>
<evidence type="ECO:0000313" key="3">
    <source>
        <dbReference type="Proteomes" id="UP000299102"/>
    </source>
</evidence>
<dbReference type="Proteomes" id="UP000299102">
    <property type="component" value="Unassembled WGS sequence"/>
</dbReference>
<organism evidence="2 3">
    <name type="scientific">Eumeta variegata</name>
    <name type="common">Bagworm moth</name>
    <name type="synonym">Eumeta japonica</name>
    <dbReference type="NCBI Taxonomy" id="151549"/>
    <lineage>
        <taxon>Eukaryota</taxon>
        <taxon>Metazoa</taxon>
        <taxon>Ecdysozoa</taxon>
        <taxon>Arthropoda</taxon>
        <taxon>Hexapoda</taxon>
        <taxon>Insecta</taxon>
        <taxon>Pterygota</taxon>
        <taxon>Neoptera</taxon>
        <taxon>Endopterygota</taxon>
        <taxon>Lepidoptera</taxon>
        <taxon>Glossata</taxon>
        <taxon>Ditrysia</taxon>
        <taxon>Tineoidea</taxon>
        <taxon>Psychidae</taxon>
        <taxon>Oiketicinae</taxon>
        <taxon>Eumeta</taxon>
    </lineage>
</organism>
<feature type="region of interest" description="Disordered" evidence="1">
    <location>
        <begin position="44"/>
        <end position="121"/>
    </location>
</feature>
<keyword evidence="3" id="KW-1185">Reference proteome</keyword>
<proteinExistence type="predicted"/>
<reference evidence="2 3" key="1">
    <citation type="journal article" date="2019" name="Commun. Biol.">
        <title>The bagworm genome reveals a unique fibroin gene that provides high tensile strength.</title>
        <authorList>
            <person name="Kono N."/>
            <person name="Nakamura H."/>
            <person name="Ohtoshi R."/>
            <person name="Tomita M."/>
            <person name="Numata K."/>
            <person name="Arakawa K."/>
        </authorList>
    </citation>
    <scope>NUCLEOTIDE SEQUENCE [LARGE SCALE GENOMIC DNA]</scope>
</reference>
<dbReference type="AlphaFoldDB" id="A0A4C1VV61"/>
<sequence>MSAAHIWQPIPSPFPGFITVPTRNPCRSPYMLYYCNTDPVHSQGGIGQGPDYSAQLSTANNHSIPTGGNHGRHDSKASRLVSLAGSSSGQRARSIPLMAPAVSPRGSARNARTLDCEPGTP</sequence>
<feature type="compositionally biased region" description="Polar residues" evidence="1">
    <location>
        <begin position="54"/>
        <end position="66"/>
    </location>
</feature>
<accession>A0A4C1VV61</accession>
<evidence type="ECO:0000313" key="2">
    <source>
        <dbReference type="EMBL" id="GBP42643.1"/>
    </source>
</evidence>
<gene>
    <name evidence="2" type="ORF">EVAR_87194_1</name>
</gene>